<sequence>MRHGFYHHVQDRSWLASAVEAWESHGHVIARPSADCDMPPAPAPDPAALDPDAEKQRMPMDLSAPLPQQCFKRHAPADPVQNEGKRPRPLLPIQQQHMRH</sequence>
<protein>
    <submittedName>
        <fullName evidence="2">Uncharacterized protein</fullName>
    </submittedName>
</protein>
<reference evidence="2" key="2">
    <citation type="submission" date="2024-10" db="UniProtKB">
        <authorList>
            <consortium name="EnsemblProtists"/>
        </authorList>
    </citation>
    <scope>IDENTIFICATION</scope>
</reference>
<dbReference type="Proteomes" id="UP000013827">
    <property type="component" value="Unassembled WGS sequence"/>
</dbReference>
<dbReference type="KEGG" id="ehx:EMIHUDRAFT_217729"/>
<keyword evidence="3" id="KW-1185">Reference proteome</keyword>
<evidence type="ECO:0000313" key="3">
    <source>
        <dbReference type="Proteomes" id="UP000013827"/>
    </source>
</evidence>
<dbReference type="GeneID" id="17254279"/>
<feature type="region of interest" description="Disordered" evidence="1">
    <location>
        <begin position="71"/>
        <end position="100"/>
    </location>
</feature>
<evidence type="ECO:0000256" key="1">
    <source>
        <dbReference type="SAM" id="MobiDB-lite"/>
    </source>
</evidence>
<name>A0A0D3IA75_EMIH1</name>
<organism evidence="2 3">
    <name type="scientific">Emiliania huxleyi (strain CCMP1516)</name>
    <dbReference type="NCBI Taxonomy" id="280463"/>
    <lineage>
        <taxon>Eukaryota</taxon>
        <taxon>Haptista</taxon>
        <taxon>Haptophyta</taxon>
        <taxon>Prymnesiophyceae</taxon>
        <taxon>Isochrysidales</taxon>
        <taxon>Noelaerhabdaceae</taxon>
        <taxon>Emiliania</taxon>
    </lineage>
</organism>
<dbReference type="HOGENOM" id="CLU_2311466_0_0_1"/>
<evidence type="ECO:0000313" key="2">
    <source>
        <dbReference type="EnsemblProtists" id="EOD08160"/>
    </source>
</evidence>
<proteinExistence type="predicted"/>
<accession>A0A0D3IA75</accession>
<dbReference type="EnsemblProtists" id="EOD08160">
    <property type="protein sequence ID" value="EOD08160"/>
    <property type="gene ID" value="EMIHUDRAFT_217729"/>
</dbReference>
<dbReference type="AlphaFoldDB" id="A0A0D3IA75"/>
<dbReference type="RefSeq" id="XP_005760589.1">
    <property type="nucleotide sequence ID" value="XM_005760532.1"/>
</dbReference>
<dbReference type="PaxDb" id="2903-EOD08160"/>
<reference evidence="3" key="1">
    <citation type="journal article" date="2013" name="Nature">
        <title>Pan genome of the phytoplankton Emiliania underpins its global distribution.</title>
        <authorList>
            <person name="Read B.A."/>
            <person name="Kegel J."/>
            <person name="Klute M.J."/>
            <person name="Kuo A."/>
            <person name="Lefebvre S.C."/>
            <person name="Maumus F."/>
            <person name="Mayer C."/>
            <person name="Miller J."/>
            <person name="Monier A."/>
            <person name="Salamov A."/>
            <person name="Young J."/>
            <person name="Aguilar M."/>
            <person name="Claverie J.M."/>
            <person name="Frickenhaus S."/>
            <person name="Gonzalez K."/>
            <person name="Herman E.K."/>
            <person name="Lin Y.C."/>
            <person name="Napier J."/>
            <person name="Ogata H."/>
            <person name="Sarno A.F."/>
            <person name="Shmutz J."/>
            <person name="Schroeder D."/>
            <person name="de Vargas C."/>
            <person name="Verret F."/>
            <person name="von Dassow P."/>
            <person name="Valentin K."/>
            <person name="Van de Peer Y."/>
            <person name="Wheeler G."/>
            <person name="Dacks J.B."/>
            <person name="Delwiche C.F."/>
            <person name="Dyhrman S.T."/>
            <person name="Glockner G."/>
            <person name="John U."/>
            <person name="Richards T."/>
            <person name="Worden A.Z."/>
            <person name="Zhang X."/>
            <person name="Grigoriev I.V."/>
            <person name="Allen A.E."/>
            <person name="Bidle K."/>
            <person name="Borodovsky M."/>
            <person name="Bowler C."/>
            <person name="Brownlee C."/>
            <person name="Cock J.M."/>
            <person name="Elias M."/>
            <person name="Gladyshev V.N."/>
            <person name="Groth M."/>
            <person name="Guda C."/>
            <person name="Hadaegh A."/>
            <person name="Iglesias-Rodriguez M.D."/>
            <person name="Jenkins J."/>
            <person name="Jones B.M."/>
            <person name="Lawson T."/>
            <person name="Leese F."/>
            <person name="Lindquist E."/>
            <person name="Lobanov A."/>
            <person name="Lomsadze A."/>
            <person name="Malik S.B."/>
            <person name="Marsh M.E."/>
            <person name="Mackinder L."/>
            <person name="Mock T."/>
            <person name="Mueller-Roeber B."/>
            <person name="Pagarete A."/>
            <person name="Parker M."/>
            <person name="Probert I."/>
            <person name="Quesneville H."/>
            <person name="Raines C."/>
            <person name="Rensing S.A."/>
            <person name="Riano-Pachon D.M."/>
            <person name="Richier S."/>
            <person name="Rokitta S."/>
            <person name="Shiraiwa Y."/>
            <person name="Soanes D.M."/>
            <person name="van der Giezen M."/>
            <person name="Wahlund T.M."/>
            <person name="Williams B."/>
            <person name="Wilson W."/>
            <person name="Wolfe G."/>
            <person name="Wurch L.L."/>
        </authorList>
    </citation>
    <scope>NUCLEOTIDE SEQUENCE</scope>
</reference>
<feature type="region of interest" description="Disordered" evidence="1">
    <location>
        <begin position="31"/>
        <end position="56"/>
    </location>
</feature>